<dbReference type="Proteomes" id="UP000095023">
    <property type="component" value="Unassembled WGS sequence"/>
</dbReference>
<feature type="compositionally biased region" description="Basic residues" evidence="1">
    <location>
        <begin position="162"/>
        <end position="171"/>
    </location>
</feature>
<reference evidence="3" key="1">
    <citation type="submission" date="2016-02" db="EMBL/GenBank/DDBJ databases">
        <title>Comparative genomics of biotechnologically important yeasts.</title>
        <authorList>
            <consortium name="DOE Joint Genome Institute"/>
            <person name="Riley R."/>
            <person name="Haridas S."/>
            <person name="Wolfe K.H."/>
            <person name="Lopes M.R."/>
            <person name="Hittinger C.T."/>
            <person name="Goker M."/>
            <person name="Salamov A."/>
            <person name="Wisecaver J."/>
            <person name="Long T.M."/>
            <person name="Aerts A.L."/>
            <person name="Barry K."/>
            <person name="Choi C."/>
            <person name="Clum A."/>
            <person name="Coughlan A.Y."/>
            <person name="Deshpande S."/>
            <person name="Douglass A.P."/>
            <person name="Hanson S.J."/>
            <person name="Klenk H.-P."/>
            <person name="Labutti K."/>
            <person name="Lapidus A."/>
            <person name="Lindquist E."/>
            <person name="Lipzen A."/>
            <person name="Meier-Kolthoff J.P."/>
            <person name="Ohm R.A."/>
            <person name="Otillar R.P."/>
            <person name="Pangilinan J."/>
            <person name="Peng Y."/>
            <person name="Rokas A."/>
            <person name="Rosa C.A."/>
            <person name="Scheuner C."/>
            <person name="Sibirny A.A."/>
            <person name="Slot J.C."/>
            <person name="Stielow J.B."/>
            <person name="Sun H."/>
            <person name="Kurtzman C.P."/>
            <person name="Blackwell M."/>
            <person name="Jeffries T.W."/>
            <person name="Grigoriev I.V."/>
        </authorList>
    </citation>
    <scope>NUCLEOTIDE SEQUENCE [LARGE SCALE GENOMIC DNA]</scope>
    <source>
        <strain evidence="3">NRRL Y-17796</strain>
    </source>
</reference>
<proteinExistence type="predicted"/>
<evidence type="ECO:0000313" key="3">
    <source>
        <dbReference type="Proteomes" id="UP000095023"/>
    </source>
</evidence>
<organism evidence="2 3">
    <name type="scientific">Tortispora caseinolytica NRRL Y-17796</name>
    <dbReference type="NCBI Taxonomy" id="767744"/>
    <lineage>
        <taxon>Eukaryota</taxon>
        <taxon>Fungi</taxon>
        <taxon>Dikarya</taxon>
        <taxon>Ascomycota</taxon>
        <taxon>Saccharomycotina</taxon>
        <taxon>Trigonopsidomycetes</taxon>
        <taxon>Trigonopsidales</taxon>
        <taxon>Trigonopsidaceae</taxon>
        <taxon>Tortispora</taxon>
    </lineage>
</organism>
<feature type="compositionally biased region" description="Low complexity" evidence="1">
    <location>
        <begin position="74"/>
        <end position="113"/>
    </location>
</feature>
<feature type="region of interest" description="Disordered" evidence="1">
    <location>
        <begin position="214"/>
        <end position="261"/>
    </location>
</feature>
<accession>A0A1E4TK11</accession>
<name>A0A1E4TK11_9ASCO</name>
<dbReference type="AlphaFoldDB" id="A0A1E4TK11"/>
<feature type="compositionally biased region" description="Low complexity" evidence="1">
    <location>
        <begin position="125"/>
        <end position="141"/>
    </location>
</feature>
<feature type="region of interest" description="Disordered" evidence="1">
    <location>
        <begin position="156"/>
        <end position="184"/>
    </location>
</feature>
<evidence type="ECO:0000256" key="1">
    <source>
        <dbReference type="SAM" id="MobiDB-lite"/>
    </source>
</evidence>
<evidence type="ECO:0000313" key="2">
    <source>
        <dbReference type="EMBL" id="ODV92008.1"/>
    </source>
</evidence>
<dbReference type="EMBL" id="KV453841">
    <property type="protein sequence ID" value="ODV92008.1"/>
    <property type="molecule type" value="Genomic_DNA"/>
</dbReference>
<protein>
    <submittedName>
        <fullName evidence="2">Uncharacterized protein</fullName>
    </submittedName>
</protein>
<dbReference type="OrthoDB" id="3981229at2759"/>
<feature type="compositionally biased region" description="Polar residues" evidence="1">
    <location>
        <begin position="234"/>
        <end position="251"/>
    </location>
</feature>
<gene>
    <name evidence="2" type="ORF">CANCADRAFT_80963</name>
</gene>
<feature type="region of interest" description="Disordered" evidence="1">
    <location>
        <begin position="28"/>
        <end position="142"/>
    </location>
</feature>
<sequence length="261" mass="28162">MASSEAHGLLAICDAIDAVEGVRFPRYQTTQLPPPHSIISGSAYFDTRDSRLPPIDPRFLPDQRNTAPATTEEPPSLSSSISSLASSTMSSYSANSPSNYPSGTSNNAATAPAKAEEHPKPPPRTTSSHGGRTSTNTSNGTQVYRSEECHICGRIFKGPKSSTHKQQHIRRLHPDDYIPKRGGKKRTVLDPAFASQQQKFSMNLSAQLNAQKSKFLPVSPGGPQLVKPTKDVDSPNSAGHSESSMSPNFDPSSAEARYRPY</sequence>
<keyword evidence="3" id="KW-1185">Reference proteome</keyword>